<keyword evidence="1" id="KW-1133">Transmembrane helix</keyword>
<feature type="transmembrane region" description="Helical" evidence="1">
    <location>
        <begin position="150"/>
        <end position="167"/>
    </location>
</feature>
<reference evidence="2" key="1">
    <citation type="submission" date="2021-08" db="EMBL/GenBank/DDBJ databases">
        <title>WGS assembly of Ceratopteris richardii.</title>
        <authorList>
            <person name="Marchant D.B."/>
            <person name="Chen G."/>
            <person name="Jenkins J."/>
            <person name="Shu S."/>
            <person name="Leebens-Mack J."/>
            <person name="Grimwood J."/>
            <person name="Schmutz J."/>
            <person name="Soltis P."/>
            <person name="Soltis D."/>
            <person name="Chen Z.-H."/>
        </authorList>
    </citation>
    <scope>NUCLEOTIDE SEQUENCE</scope>
    <source>
        <strain evidence="2">Whitten #5841</strain>
        <tissue evidence="2">Leaf</tissue>
    </source>
</reference>
<evidence type="ECO:0000313" key="3">
    <source>
        <dbReference type="Proteomes" id="UP000825935"/>
    </source>
</evidence>
<dbReference type="Proteomes" id="UP000825935">
    <property type="component" value="Chromosome 15"/>
</dbReference>
<feature type="transmembrane region" description="Helical" evidence="1">
    <location>
        <begin position="88"/>
        <end position="110"/>
    </location>
</feature>
<evidence type="ECO:0000313" key="2">
    <source>
        <dbReference type="EMBL" id="KAH7404271.1"/>
    </source>
</evidence>
<dbReference type="EMBL" id="CM035420">
    <property type="protein sequence ID" value="KAH7404271.1"/>
    <property type="molecule type" value="Genomic_DNA"/>
</dbReference>
<feature type="transmembrane region" description="Helical" evidence="1">
    <location>
        <begin position="202"/>
        <end position="220"/>
    </location>
</feature>
<organism evidence="2 3">
    <name type="scientific">Ceratopteris richardii</name>
    <name type="common">Triangle waterfern</name>
    <dbReference type="NCBI Taxonomy" id="49495"/>
    <lineage>
        <taxon>Eukaryota</taxon>
        <taxon>Viridiplantae</taxon>
        <taxon>Streptophyta</taxon>
        <taxon>Embryophyta</taxon>
        <taxon>Tracheophyta</taxon>
        <taxon>Polypodiopsida</taxon>
        <taxon>Polypodiidae</taxon>
        <taxon>Polypodiales</taxon>
        <taxon>Pteridineae</taxon>
        <taxon>Pteridaceae</taxon>
        <taxon>Parkerioideae</taxon>
        <taxon>Ceratopteris</taxon>
    </lineage>
</organism>
<comment type="caution">
    <text evidence="2">The sequence shown here is derived from an EMBL/GenBank/DDBJ whole genome shotgun (WGS) entry which is preliminary data.</text>
</comment>
<feature type="transmembrane region" description="Helical" evidence="1">
    <location>
        <begin position="56"/>
        <end position="76"/>
    </location>
</feature>
<keyword evidence="3" id="KW-1185">Reference proteome</keyword>
<sequence length="272" mass="30087">MSAALVRDFFPGLENFLGHTLWNVFFPSSVERLCPRPHVSVQVTDTMTITLMWPAASIWCALGVIIGFSYGTLLLCKGSAWKTNNGTFIWVCAFLWYGTMSLGGLLYHCISKMRVFYLLDVISTACTCATLIAIYRIFLISNYQGIKLKSSLFLTYIIISCLAIYGGDRVMNILYLGPASLAFILGSHFALEKGSQSTQGRLALIGASLSAVTAIAAVPLDAWFCYHFGSNFSMLFWFFAGSDLAMVFLFHYTQAIIPEKNSTGHLFKGKCL</sequence>
<feature type="transmembrane region" description="Helical" evidence="1">
    <location>
        <begin position="232"/>
        <end position="252"/>
    </location>
</feature>
<evidence type="ECO:0000256" key="1">
    <source>
        <dbReference type="SAM" id="Phobius"/>
    </source>
</evidence>
<feature type="transmembrane region" description="Helical" evidence="1">
    <location>
        <begin position="116"/>
        <end position="138"/>
    </location>
</feature>
<keyword evidence="1" id="KW-0472">Membrane</keyword>
<dbReference type="AlphaFoldDB" id="A0A8T2T1G6"/>
<feature type="transmembrane region" description="Helical" evidence="1">
    <location>
        <begin position="173"/>
        <end position="190"/>
    </location>
</feature>
<dbReference type="OMA" id="KWLCLLF"/>
<gene>
    <name evidence="2" type="ORF">KP509_15G018700</name>
</gene>
<dbReference type="OrthoDB" id="1929625at2759"/>
<accession>A0A8T2T1G6</accession>
<keyword evidence="1" id="KW-0812">Transmembrane</keyword>
<protein>
    <submittedName>
        <fullName evidence="2">Uncharacterized protein</fullName>
    </submittedName>
</protein>
<proteinExistence type="predicted"/>
<name>A0A8T2T1G6_CERRI</name>